<dbReference type="GO" id="GO:0004605">
    <property type="term" value="F:phosphatidate cytidylyltransferase activity"/>
    <property type="evidence" value="ECO:0000318"/>
    <property type="project" value="GO_Central"/>
</dbReference>
<proteinExistence type="inferred from homology"/>
<dbReference type="GeneID" id="3637710"/>
<dbReference type="InterPro" id="IPR015222">
    <property type="entry name" value="Tam41"/>
</dbReference>
<evidence type="ECO:0000256" key="8">
    <source>
        <dbReference type="ARBA" id="ARBA00022516"/>
    </source>
</evidence>
<evidence type="ECO:0000256" key="3">
    <source>
        <dbReference type="ARBA" id="ARBA00005119"/>
    </source>
</evidence>
<dbReference type="GO" id="GO:0005743">
    <property type="term" value="C:mitochondrial inner membrane"/>
    <property type="evidence" value="ECO:0007669"/>
    <property type="project" value="UniProtKB-SubCell"/>
</dbReference>
<keyword evidence="21" id="KW-1185">Reference proteome</keyword>
<keyword evidence="16" id="KW-0594">Phospholipid biosynthesis</keyword>
<evidence type="ECO:0000256" key="17">
    <source>
        <dbReference type="ARBA" id="ARBA00023264"/>
    </source>
</evidence>
<evidence type="ECO:0000313" key="21">
    <source>
        <dbReference type="Proteomes" id="UP000000559"/>
    </source>
</evidence>
<dbReference type="eggNOG" id="KOG2986">
    <property type="taxonomic scope" value="Eukaryota"/>
</dbReference>
<evidence type="ECO:0000256" key="9">
    <source>
        <dbReference type="ARBA" id="ARBA00022679"/>
    </source>
</evidence>
<keyword evidence="14" id="KW-0496">Mitochondrion</keyword>
<evidence type="ECO:0000313" key="19">
    <source>
        <dbReference type="CGD" id="CAL0000196310"/>
    </source>
</evidence>
<comment type="similarity">
    <text evidence="5">Belongs to the TAM41 family.</text>
</comment>
<dbReference type="InParanoid" id="A0A1D8PND1"/>
<evidence type="ECO:0000256" key="5">
    <source>
        <dbReference type="ARBA" id="ARBA00005458"/>
    </source>
</evidence>
<dbReference type="PANTHER" id="PTHR13619">
    <property type="entry name" value="PHOSPHATIDATE CYTIDYLYLTRANSFERASE, MITOCHONDRIAL"/>
    <property type="match status" value="1"/>
</dbReference>
<dbReference type="UniPathway" id="UPA00557">
    <property type="reaction ID" value="UER00614"/>
</dbReference>
<dbReference type="GO" id="GO:0030446">
    <property type="term" value="C:hyphal cell wall"/>
    <property type="evidence" value="ECO:0000314"/>
    <property type="project" value="CGD"/>
</dbReference>
<dbReference type="Proteomes" id="UP000000559">
    <property type="component" value="Chromosome 5"/>
</dbReference>
<keyword evidence="8" id="KW-0444">Lipid biosynthesis</keyword>
<evidence type="ECO:0000256" key="12">
    <source>
        <dbReference type="ARBA" id="ARBA00022842"/>
    </source>
</evidence>
<reference evidence="20 21" key="2">
    <citation type="journal article" date="2007" name="Genome Biol.">
        <title>Assembly of the Candida albicans genome into sixteen supercontigs aligned on the eight chromosomes.</title>
        <authorList>
            <person name="van het Hoog M."/>
            <person name="Rast T.J."/>
            <person name="Martchenko M."/>
            <person name="Grindle S."/>
            <person name="Dignard D."/>
            <person name="Hogues H."/>
            <person name="Cuomo C."/>
            <person name="Berriman M."/>
            <person name="Scherer S."/>
            <person name="Magee B.B."/>
            <person name="Whiteway M."/>
            <person name="Chibana H."/>
            <person name="Nantel A."/>
            <person name="Magee P.T."/>
        </authorList>
    </citation>
    <scope>GENOME REANNOTATION</scope>
    <source>
        <strain evidence="21">SC5314 / ATCC MYA-2876</strain>
    </source>
</reference>
<comment type="cofactor">
    <cofactor evidence="1">
        <name>Mg(2+)</name>
        <dbReference type="ChEBI" id="CHEBI:18420"/>
    </cofactor>
</comment>
<gene>
    <name evidence="19 20" type="primary">PTH1</name>
    <name evidence="20" type="ordered locus">CAALFM_C502260CA</name>
    <name evidence="19" type="ordered locus">orf19.11707</name>
</gene>
<dbReference type="PIRSF" id="PIRSF028840">
    <property type="entry name" value="Mmp37"/>
    <property type="match status" value="1"/>
</dbReference>
<dbReference type="FunCoup" id="A0A1D8PND1">
    <property type="interactions" value="358"/>
</dbReference>
<dbReference type="Pfam" id="PF09139">
    <property type="entry name" value="Tam41_Mmp37"/>
    <property type="match status" value="1"/>
</dbReference>
<dbReference type="KEGG" id="cal:CAALFM_C502260CA"/>
<sequence length="469" mass="53591">MITKCYVQVFRYRRVCHNTKYSFNSVVSIKWLHSAGSSLSQANSSKTSQSSLTSSGFLYYEDPHRYNGSDVSANASETTSTSTAKPVIHSATPYSDKYYQPIISQGAKGFDKLIIPVGFHADNQTVSLEEDKESPIQQDQLQEIVNSFDAPIDVSIGYGSGILPQDGYDKDKSTPNNTANDSKQLDFMFLVKDCGKFHQENLKQNRDHYSIKSLRLIKKVQGTNGMYFNPFIKINEKLVKYGVISSKSALMDLSEWHSLYFAGRLQKPVNFITTNDPRVKFLNQYNLKNAMTIAIFLIDGEGNSRQATFNERQLYEQITKLSYLGDFRMYIGGENPNKSKNIVAKQFHHFKKLYEPILQYFIHKNFLIIVNNDPVNRTFKPNLNVNNRIKLITGLPLKFRQQLYGRYYEKSIKEIVIDDHLSQNLTKIISRTIIISSITQAIRGLLSAGLFNSIKYAVAKQIKFWTSKK</sequence>
<protein>
    <recommendedName>
        <fullName evidence="7">Phosphatidate cytidylyltransferase, mitochondrial</fullName>
        <ecNumber evidence="6">2.7.7.41</ecNumber>
    </recommendedName>
    <alternativeName>
        <fullName evidence="18">CDP-diacylglycerol synthase</fullName>
    </alternativeName>
</protein>
<dbReference type="GO" id="GO:0016024">
    <property type="term" value="P:CDP-diacylglycerol biosynthetic process"/>
    <property type="evidence" value="ECO:0000318"/>
    <property type="project" value="GO_Central"/>
</dbReference>
<reference evidence="20 21" key="1">
    <citation type="journal article" date="2004" name="Proc. Natl. Acad. Sci. U.S.A.">
        <title>The diploid genome sequence of Candida albicans.</title>
        <authorList>
            <person name="Jones T."/>
            <person name="Federspiel N.A."/>
            <person name="Chibana H."/>
            <person name="Dungan J."/>
            <person name="Kalman S."/>
            <person name="Magee B.B."/>
            <person name="Newport G."/>
            <person name="Thorstenson Y.R."/>
            <person name="Agabian N."/>
            <person name="Magee P.T."/>
            <person name="Davis R.W."/>
            <person name="Scherer S."/>
        </authorList>
    </citation>
    <scope>NUCLEOTIDE SEQUENCE [LARGE SCALE GENOMIC DNA]</scope>
    <source>
        <strain evidence="21">SC5314 / ATCC MYA-2876</strain>
    </source>
</reference>
<dbReference type="PANTHER" id="PTHR13619:SF0">
    <property type="entry name" value="PHOSPHATIDATE CYTIDYLYLTRANSFERASE, MITOCHONDRIAL"/>
    <property type="match status" value="1"/>
</dbReference>
<evidence type="ECO:0000256" key="14">
    <source>
        <dbReference type="ARBA" id="ARBA00023128"/>
    </source>
</evidence>
<dbReference type="EC" id="2.7.7.41" evidence="6"/>
<keyword evidence="9" id="KW-0808">Transferase</keyword>
<evidence type="ECO:0000256" key="18">
    <source>
        <dbReference type="ARBA" id="ARBA00029893"/>
    </source>
</evidence>
<accession>A0A1D8PND1</accession>
<keyword evidence="10 20" id="KW-0548">Nucleotidyltransferase</keyword>
<evidence type="ECO:0000256" key="10">
    <source>
        <dbReference type="ARBA" id="ARBA00022695"/>
    </source>
</evidence>
<dbReference type="CGD" id="CAL0000196310">
    <property type="gene designation" value="PTH1"/>
</dbReference>
<comment type="pathway">
    <text evidence="4">Lipid metabolism.</text>
</comment>
<dbReference type="RefSeq" id="XP_720542.2">
    <property type="nucleotide sequence ID" value="XM_715449.2"/>
</dbReference>
<dbReference type="AlphaFoldDB" id="A0A1D8PND1"/>
<reference evidence="20 21" key="3">
    <citation type="journal article" date="2013" name="Genome Biol.">
        <title>Assembly of a phased diploid Candida albicans genome facilitates allele-specific measurements and provides a simple model for repeat and indel structure.</title>
        <authorList>
            <person name="Muzzey D."/>
            <person name="Schwartz K."/>
            <person name="Weissman J.S."/>
            <person name="Sherlock G."/>
        </authorList>
    </citation>
    <scope>NUCLEOTIDE SEQUENCE [LARGE SCALE GENOMIC DNA]</scope>
    <source>
        <strain evidence="21">SC5314 / ATCC MYA-2876</strain>
    </source>
</reference>
<evidence type="ECO:0000256" key="13">
    <source>
        <dbReference type="ARBA" id="ARBA00023098"/>
    </source>
</evidence>
<evidence type="ECO:0000256" key="1">
    <source>
        <dbReference type="ARBA" id="ARBA00001946"/>
    </source>
</evidence>
<keyword evidence="13" id="KW-0443">Lipid metabolism</keyword>
<dbReference type="GO" id="GO:0005739">
    <property type="term" value="C:mitochondrion"/>
    <property type="evidence" value="ECO:0000318"/>
    <property type="project" value="GO_Central"/>
</dbReference>
<evidence type="ECO:0000313" key="20">
    <source>
        <dbReference type="EMBL" id="AOW29652.1"/>
    </source>
</evidence>
<dbReference type="EMBL" id="CP017627">
    <property type="protein sequence ID" value="AOW29652.1"/>
    <property type="molecule type" value="Genomic_DNA"/>
</dbReference>
<evidence type="ECO:0000256" key="11">
    <source>
        <dbReference type="ARBA" id="ARBA00022792"/>
    </source>
</evidence>
<evidence type="ECO:0000256" key="6">
    <source>
        <dbReference type="ARBA" id="ARBA00012487"/>
    </source>
</evidence>
<keyword evidence="11" id="KW-0999">Mitochondrion inner membrane</keyword>
<dbReference type="SMR" id="A0A1D8PND1"/>
<dbReference type="STRING" id="237561.A0A1D8PND1"/>
<organism evidence="20 21">
    <name type="scientific">Candida albicans (strain SC5314 / ATCC MYA-2876)</name>
    <name type="common">Yeast</name>
    <dbReference type="NCBI Taxonomy" id="237561"/>
    <lineage>
        <taxon>Eukaryota</taxon>
        <taxon>Fungi</taxon>
        <taxon>Dikarya</taxon>
        <taxon>Ascomycota</taxon>
        <taxon>Saccharomycotina</taxon>
        <taxon>Pichiomycetes</taxon>
        <taxon>Debaryomycetaceae</taxon>
        <taxon>Candida/Lodderomyces clade</taxon>
        <taxon>Candida</taxon>
    </lineage>
</organism>
<evidence type="ECO:0000256" key="7">
    <source>
        <dbReference type="ARBA" id="ARBA00018337"/>
    </source>
</evidence>
<comment type="subcellular location">
    <subcellularLocation>
        <location evidence="2">Mitochondrion inner membrane</location>
        <topology evidence="2">Peripheral membrane protein</topology>
        <orientation evidence="2">Matrix side</orientation>
    </subcellularLocation>
</comment>
<keyword evidence="12" id="KW-0460">Magnesium</keyword>
<comment type="pathway">
    <text evidence="3">Phospholipid metabolism; CDP-diacylglycerol biosynthesis; CDP-diacylglycerol from sn-glycerol 3-phosphate: step 3/3.</text>
</comment>
<evidence type="ECO:0000256" key="2">
    <source>
        <dbReference type="ARBA" id="ARBA00004443"/>
    </source>
</evidence>
<dbReference type="GO" id="GO:0035429">
    <property type="term" value="P:gluconate transmembrane transport"/>
    <property type="evidence" value="ECO:0000303"/>
    <property type="project" value="CGD"/>
</dbReference>
<dbReference type="GO" id="GO:0032049">
    <property type="term" value="P:cardiolipin biosynthetic process"/>
    <property type="evidence" value="ECO:0000318"/>
    <property type="project" value="GO_Central"/>
</dbReference>
<dbReference type="VEuPathDB" id="FungiDB:C5_02260C_A"/>
<dbReference type="OrthoDB" id="341477at2759"/>
<name>A0A1D8PND1_CANAL</name>
<keyword evidence="15" id="KW-0472">Membrane</keyword>
<evidence type="ECO:0000256" key="15">
    <source>
        <dbReference type="ARBA" id="ARBA00023136"/>
    </source>
</evidence>
<evidence type="ECO:0000256" key="4">
    <source>
        <dbReference type="ARBA" id="ARBA00005189"/>
    </source>
</evidence>
<evidence type="ECO:0000256" key="16">
    <source>
        <dbReference type="ARBA" id="ARBA00023209"/>
    </source>
</evidence>
<keyword evidence="17" id="KW-1208">Phospholipid metabolism</keyword>